<dbReference type="InterPro" id="IPR006311">
    <property type="entry name" value="TAT_signal"/>
</dbReference>
<dbReference type="GO" id="GO:0009253">
    <property type="term" value="P:peptidoglycan catabolic process"/>
    <property type="evidence" value="ECO:0007669"/>
    <property type="project" value="InterPro"/>
</dbReference>
<dbReference type="EC" id="3.5.1.28" evidence="2"/>
<dbReference type="GO" id="GO:0071555">
    <property type="term" value="P:cell wall organization"/>
    <property type="evidence" value="ECO:0007669"/>
    <property type="project" value="UniProtKB-KW"/>
</dbReference>
<feature type="transmembrane region" description="Helical" evidence="5">
    <location>
        <begin position="12"/>
        <end position="30"/>
    </location>
</feature>
<dbReference type="PROSITE" id="PS51318">
    <property type="entry name" value="TAT"/>
    <property type="match status" value="1"/>
</dbReference>
<dbReference type="GO" id="GO:0008745">
    <property type="term" value="F:N-acetylmuramoyl-L-alanine amidase activity"/>
    <property type="evidence" value="ECO:0007669"/>
    <property type="project" value="UniProtKB-EC"/>
</dbReference>
<dbReference type="Proteomes" id="UP000315439">
    <property type="component" value="Unassembled WGS sequence"/>
</dbReference>
<dbReference type="Pfam" id="PF01510">
    <property type="entry name" value="Amidase_2"/>
    <property type="match status" value="1"/>
</dbReference>
<feature type="domain" description="N-acetylmuramoyl-L-alanine amidase" evidence="6">
    <location>
        <begin position="31"/>
        <end position="166"/>
    </location>
</feature>
<dbReference type="GO" id="GO:0009254">
    <property type="term" value="P:peptidoglycan turnover"/>
    <property type="evidence" value="ECO:0007669"/>
    <property type="project" value="TreeGrafter"/>
</dbReference>
<dbReference type="Gene3D" id="3.40.80.10">
    <property type="entry name" value="Peptidoglycan recognition protein-like"/>
    <property type="match status" value="1"/>
</dbReference>
<dbReference type="EMBL" id="VIKS01000018">
    <property type="protein sequence ID" value="TQV80268.1"/>
    <property type="molecule type" value="Genomic_DNA"/>
</dbReference>
<evidence type="ECO:0000259" key="6">
    <source>
        <dbReference type="Pfam" id="PF01510"/>
    </source>
</evidence>
<dbReference type="AlphaFoldDB" id="A0A545TSS7"/>
<keyword evidence="8" id="KW-1185">Reference proteome</keyword>
<reference evidence="7 8" key="1">
    <citation type="submission" date="2019-07" db="EMBL/GenBank/DDBJ databases">
        <title>Draft genome for Aliikangiella sp. M105.</title>
        <authorList>
            <person name="Wang G."/>
        </authorList>
    </citation>
    <scope>NUCLEOTIDE SEQUENCE [LARGE SCALE GENOMIC DNA]</scope>
    <source>
        <strain evidence="7 8">M105</strain>
    </source>
</reference>
<gene>
    <name evidence="7" type="ORF">FLL46_26490</name>
</gene>
<dbReference type="CDD" id="cd06583">
    <property type="entry name" value="PGRP"/>
    <property type="match status" value="1"/>
</dbReference>
<keyword evidence="5" id="KW-0812">Transmembrane</keyword>
<dbReference type="PANTHER" id="PTHR30417">
    <property type="entry name" value="N-ACETYLMURAMOYL-L-ALANINE AMIDASE AMID"/>
    <property type="match status" value="1"/>
</dbReference>
<proteinExistence type="predicted"/>
<keyword evidence="4" id="KW-0961">Cell wall biogenesis/degradation</keyword>
<evidence type="ECO:0000256" key="4">
    <source>
        <dbReference type="ARBA" id="ARBA00023316"/>
    </source>
</evidence>
<comment type="caution">
    <text evidence="7">The sequence shown here is derived from an EMBL/GenBank/DDBJ whole genome shotgun (WGS) entry which is preliminary data.</text>
</comment>
<organism evidence="7 8">
    <name type="scientific">Aliikangiella coralliicola</name>
    <dbReference type="NCBI Taxonomy" id="2592383"/>
    <lineage>
        <taxon>Bacteria</taxon>
        <taxon>Pseudomonadati</taxon>
        <taxon>Pseudomonadota</taxon>
        <taxon>Gammaproteobacteria</taxon>
        <taxon>Oceanospirillales</taxon>
        <taxon>Pleioneaceae</taxon>
        <taxon>Aliikangiella</taxon>
    </lineage>
</organism>
<dbReference type="InterPro" id="IPR036505">
    <property type="entry name" value="Amidase/PGRP_sf"/>
</dbReference>
<dbReference type="PANTHER" id="PTHR30417:SF1">
    <property type="entry name" value="N-ACETYLMURAMOYL-L-ALANINE AMIDASE AMID"/>
    <property type="match status" value="1"/>
</dbReference>
<evidence type="ECO:0000313" key="8">
    <source>
        <dbReference type="Proteomes" id="UP000315439"/>
    </source>
</evidence>
<evidence type="ECO:0000256" key="3">
    <source>
        <dbReference type="ARBA" id="ARBA00022801"/>
    </source>
</evidence>
<keyword evidence="5" id="KW-1133">Transmembrane helix</keyword>
<dbReference type="RefSeq" id="WP_142935391.1">
    <property type="nucleotide sequence ID" value="NZ_ML660174.1"/>
</dbReference>
<dbReference type="OrthoDB" id="9811296at2"/>
<name>A0A545TSS7_9GAMM</name>
<comment type="catalytic activity">
    <reaction evidence="1">
        <text>Hydrolyzes the link between N-acetylmuramoyl residues and L-amino acid residues in certain cell-wall glycopeptides.</text>
        <dbReference type="EC" id="3.5.1.28"/>
    </reaction>
</comment>
<dbReference type="SUPFAM" id="SSF55846">
    <property type="entry name" value="N-acetylmuramoyl-L-alanine amidase-like"/>
    <property type="match status" value="1"/>
</dbReference>
<protein>
    <recommendedName>
        <fullName evidence="2">N-acetylmuramoyl-L-alanine amidase</fullName>
        <ecNumber evidence="2">3.5.1.28</ecNumber>
    </recommendedName>
</protein>
<keyword evidence="5" id="KW-0472">Membrane</keyword>
<accession>A0A545TSS7</accession>
<keyword evidence="3" id="KW-0378">Hydrolase</keyword>
<evidence type="ECO:0000256" key="2">
    <source>
        <dbReference type="ARBA" id="ARBA00011901"/>
    </source>
</evidence>
<dbReference type="InterPro" id="IPR002502">
    <property type="entry name" value="Amidase_domain"/>
</dbReference>
<sequence length="181" mass="20768">MEKQNISRRNLLKWSLTGGSLAALGVFYWPRRWKYITIHHSAGNYGNIEFLQKVHRQRQANDPIDAIPYHFVIGNGNGMKMGEIASDWRKENDLWGAHVSGNNSDRNFRGLGICLIGNFQNDSVPEPQYLSLLELTRRLVNEYNIPLDNISGHGHINGERTLCPGKNFPMERLLKDLRKQV</sequence>
<evidence type="ECO:0000256" key="1">
    <source>
        <dbReference type="ARBA" id="ARBA00001561"/>
    </source>
</evidence>
<dbReference type="InterPro" id="IPR051206">
    <property type="entry name" value="NAMLAA_amidase_2"/>
</dbReference>
<evidence type="ECO:0000256" key="5">
    <source>
        <dbReference type="SAM" id="Phobius"/>
    </source>
</evidence>
<evidence type="ECO:0000313" key="7">
    <source>
        <dbReference type="EMBL" id="TQV80268.1"/>
    </source>
</evidence>